<dbReference type="GO" id="GO:0006431">
    <property type="term" value="P:methionyl-tRNA aminoacylation"/>
    <property type="evidence" value="ECO:0007669"/>
    <property type="project" value="InterPro"/>
</dbReference>
<proteinExistence type="inferred from homology"/>
<evidence type="ECO:0000256" key="1">
    <source>
        <dbReference type="ARBA" id="ARBA00003314"/>
    </source>
</evidence>
<dbReference type="SUPFAM" id="SSF50249">
    <property type="entry name" value="Nucleic acid-binding proteins"/>
    <property type="match status" value="1"/>
</dbReference>
<dbReference type="CDD" id="cd02800">
    <property type="entry name" value="tRNA_bind_EcMetRS_like"/>
    <property type="match status" value="1"/>
</dbReference>
<dbReference type="FunFam" id="2.170.220.10:FF:000002">
    <property type="entry name" value="Methionine--tRNA ligase"/>
    <property type="match status" value="1"/>
</dbReference>
<dbReference type="InterPro" id="IPR009080">
    <property type="entry name" value="tRNAsynth_Ia_anticodon-bd"/>
</dbReference>
<dbReference type="InterPro" id="IPR014729">
    <property type="entry name" value="Rossmann-like_a/b/a_fold"/>
</dbReference>
<dbReference type="Gene3D" id="3.40.50.620">
    <property type="entry name" value="HUPs"/>
    <property type="match status" value="1"/>
</dbReference>
<dbReference type="AlphaFoldDB" id="A0A3B1CPL8"/>
<evidence type="ECO:0000256" key="3">
    <source>
        <dbReference type="ARBA" id="ARBA00011738"/>
    </source>
</evidence>
<feature type="domain" description="TRNA-binding" evidence="16">
    <location>
        <begin position="550"/>
        <end position="650"/>
    </location>
</feature>
<evidence type="ECO:0000256" key="13">
    <source>
        <dbReference type="ARBA" id="ARBA00023146"/>
    </source>
</evidence>
<dbReference type="NCBIfam" id="TIGR00399">
    <property type="entry name" value="metG_C_term"/>
    <property type="match status" value="1"/>
</dbReference>
<accession>A0A3B1CPL8</accession>
<evidence type="ECO:0000259" key="16">
    <source>
        <dbReference type="PROSITE" id="PS50886"/>
    </source>
</evidence>
<dbReference type="SUPFAM" id="SSF47323">
    <property type="entry name" value="Anticodon-binding domain of a subclass of class I aminoacyl-tRNA synthetases"/>
    <property type="match status" value="1"/>
</dbReference>
<name>A0A3B1CPL8_9ZZZZ</name>
<keyword evidence="6" id="KW-0963">Cytoplasm</keyword>
<dbReference type="GO" id="GO:0000049">
    <property type="term" value="F:tRNA binding"/>
    <property type="evidence" value="ECO:0007669"/>
    <property type="project" value="UniProtKB-KW"/>
</dbReference>
<keyword evidence="11" id="KW-0694">RNA-binding</keyword>
<dbReference type="FunFam" id="2.40.50.140:FF:000042">
    <property type="entry name" value="Methionine--tRNA ligase"/>
    <property type="match status" value="1"/>
</dbReference>
<keyword evidence="12" id="KW-0648">Protein biosynthesis</keyword>
<dbReference type="GO" id="GO:0005737">
    <property type="term" value="C:cytoplasm"/>
    <property type="evidence" value="ECO:0007669"/>
    <property type="project" value="UniProtKB-SubCell"/>
</dbReference>
<dbReference type="CDD" id="cd07957">
    <property type="entry name" value="Anticodon_Ia_Met"/>
    <property type="match status" value="1"/>
</dbReference>
<dbReference type="Gene3D" id="2.170.220.10">
    <property type="match status" value="1"/>
</dbReference>
<dbReference type="EC" id="6.1.1.10" evidence="4"/>
<comment type="subcellular location">
    <subcellularLocation>
        <location evidence="2">Cytoplasm</location>
    </subcellularLocation>
</comment>
<dbReference type="FunFam" id="1.10.730.10:FF:000026">
    <property type="entry name" value="Methionine--tRNA ligase"/>
    <property type="match status" value="1"/>
</dbReference>
<evidence type="ECO:0000256" key="8">
    <source>
        <dbReference type="ARBA" id="ARBA00022598"/>
    </source>
</evidence>
<evidence type="ECO:0000256" key="14">
    <source>
        <dbReference type="ARBA" id="ARBA00030904"/>
    </source>
</evidence>
<comment type="catalytic activity">
    <reaction evidence="15">
        <text>tRNA(Met) + L-methionine + ATP = L-methionyl-tRNA(Met) + AMP + diphosphate</text>
        <dbReference type="Rhea" id="RHEA:13481"/>
        <dbReference type="Rhea" id="RHEA-COMP:9667"/>
        <dbReference type="Rhea" id="RHEA-COMP:9698"/>
        <dbReference type="ChEBI" id="CHEBI:30616"/>
        <dbReference type="ChEBI" id="CHEBI:33019"/>
        <dbReference type="ChEBI" id="CHEBI:57844"/>
        <dbReference type="ChEBI" id="CHEBI:78442"/>
        <dbReference type="ChEBI" id="CHEBI:78530"/>
        <dbReference type="ChEBI" id="CHEBI:456215"/>
        <dbReference type="EC" id="6.1.1.10"/>
    </reaction>
</comment>
<dbReference type="Gene3D" id="1.10.730.10">
    <property type="entry name" value="Isoleucyl-tRNA Synthetase, Domain 1"/>
    <property type="match status" value="1"/>
</dbReference>
<comment type="function">
    <text evidence="1">Is required not only for elongation of protein synthesis but also for the initiation of all mRNA translation through initiator tRNA(fMet) aminoacylation.</text>
</comment>
<dbReference type="HAMAP" id="MF_01228">
    <property type="entry name" value="Met_tRNA_synth_type2"/>
    <property type="match status" value="1"/>
</dbReference>
<dbReference type="CDD" id="cd00814">
    <property type="entry name" value="MetRS_core"/>
    <property type="match status" value="1"/>
</dbReference>
<keyword evidence="13 17" id="KW-0030">Aminoacyl-tRNA synthetase</keyword>
<protein>
    <recommendedName>
        <fullName evidence="5">Methionine--tRNA ligase</fullName>
        <ecNumber evidence="4">6.1.1.10</ecNumber>
    </recommendedName>
    <alternativeName>
        <fullName evidence="14">Methionyl-tRNA synthetase</fullName>
    </alternativeName>
</protein>
<dbReference type="NCBIfam" id="NF008900">
    <property type="entry name" value="PRK12267.1"/>
    <property type="match status" value="1"/>
</dbReference>
<dbReference type="InterPro" id="IPR015413">
    <property type="entry name" value="Methionyl/Leucyl_tRNA_Synth"/>
</dbReference>
<evidence type="ECO:0000256" key="11">
    <source>
        <dbReference type="ARBA" id="ARBA00022884"/>
    </source>
</evidence>
<sequence>MQKNGKKFFITTPIYYVNDVPHIGHAYTTIAADVVSRYKKLEGYEVFFLTGTDEHGQKVDQAAKNLGVDAQQHVDKLNVRFKELWVRFNICNNDFIRTTEDRHKAIVLDILKKLFDKGEIYKASYEGWYCTPDERFWTEKDLVKGNCPECGRKVEKITESNYFFKMGQYQDWLIEHIKNNESFIQPASRKNEVLGFLSKPLEDLCISRPTSRMSWGIPLPFDDDYVTYVWFDALINYISTFGTLDKIRASGFWPADHHLVGKDILTTHAVYWSTMLKAMDLPLPKNIFAHGWWTVNGQKMSKSLFNVVEPNSLIDQFGVDTIRYFLLREVPFGLDGDFSHKALIGRRNSDLANNLGNLLNRTTNMIQKYFSGTIPEPATGGEEDTALCSKAEQTVSNVRTLYGDLAYNKILAKIWELVDATNQYIVKTAPWNLAKTDEGKERLKTVMYNSAESLRTIAILIYPFMPESADSMNRQLGVDVAIEEQGMESIAKWGGLKPGNAVQSGAQLFPRIEDKEAEKILASIQSSAGSEKPQIAESKKEDMDQITIDDFMKVDLRTGKILEAEKVKKSKKLIKLKVDIGTETRQVLAGIAEAYEPDQLIGKTIVLVANLKPVKLMGIKSEGMVIAGSADGKIILAGFDTELPEGVRVR</sequence>
<evidence type="ECO:0000256" key="9">
    <source>
        <dbReference type="ARBA" id="ARBA00022741"/>
    </source>
</evidence>
<reference evidence="17" key="1">
    <citation type="submission" date="2018-06" db="EMBL/GenBank/DDBJ databases">
        <authorList>
            <person name="Zhirakovskaya E."/>
        </authorList>
    </citation>
    <scope>NUCLEOTIDE SEQUENCE</scope>
</reference>
<dbReference type="PRINTS" id="PR01041">
    <property type="entry name" value="TRNASYNTHMET"/>
</dbReference>
<dbReference type="InterPro" id="IPR002547">
    <property type="entry name" value="tRNA-bd_dom"/>
</dbReference>
<evidence type="ECO:0000256" key="2">
    <source>
        <dbReference type="ARBA" id="ARBA00004496"/>
    </source>
</evidence>
<dbReference type="Gene3D" id="2.40.50.140">
    <property type="entry name" value="Nucleic acid-binding proteins"/>
    <property type="match status" value="1"/>
</dbReference>
<keyword evidence="10" id="KW-0067">ATP-binding</keyword>
<evidence type="ECO:0000256" key="12">
    <source>
        <dbReference type="ARBA" id="ARBA00022917"/>
    </source>
</evidence>
<dbReference type="PANTHER" id="PTHR43326">
    <property type="entry name" value="METHIONYL-TRNA SYNTHETASE"/>
    <property type="match status" value="1"/>
</dbReference>
<dbReference type="InterPro" id="IPR012340">
    <property type="entry name" value="NA-bd_OB-fold"/>
</dbReference>
<evidence type="ECO:0000256" key="7">
    <source>
        <dbReference type="ARBA" id="ARBA00022555"/>
    </source>
</evidence>
<evidence type="ECO:0000256" key="15">
    <source>
        <dbReference type="ARBA" id="ARBA00047364"/>
    </source>
</evidence>
<dbReference type="InterPro" id="IPR004495">
    <property type="entry name" value="Met-tRNA-synth_bsu_C"/>
</dbReference>
<dbReference type="InterPro" id="IPR041872">
    <property type="entry name" value="Anticodon_Met"/>
</dbReference>
<dbReference type="PROSITE" id="PS50886">
    <property type="entry name" value="TRBD"/>
    <property type="match status" value="1"/>
</dbReference>
<keyword evidence="8 17" id="KW-0436">Ligase</keyword>
<dbReference type="Pfam" id="PF19303">
    <property type="entry name" value="Anticodon_3"/>
    <property type="match status" value="1"/>
</dbReference>
<dbReference type="GO" id="GO:0005524">
    <property type="term" value="F:ATP binding"/>
    <property type="evidence" value="ECO:0007669"/>
    <property type="project" value="UniProtKB-KW"/>
</dbReference>
<keyword evidence="9" id="KW-0547">Nucleotide-binding</keyword>
<dbReference type="Pfam" id="PF01588">
    <property type="entry name" value="tRNA_bind"/>
    <property type="match status" value="1"/>
</dbReference>
<keyword evidence="7" id="KW-0820">tRNA-binding</keyword>
<organism evidence="17">
    <name type="scientific">hydrothermal vent metagenome</name>
    <dbReference type="NCBI Taxonomy" id="652676"/>
    <lineage>
        <taxon>unclassified sequences</taxon>
        <taxon>metagenomes</taxon>
        <taxon>ecological metagenomes</taxon>
    </lineage>
</organism>
<dbReference type="InterPro" id="IPR033911">
    <property type="entry name" value="MetRS_core"/>
</dbReference>
<evidence type="ECO:0000256" key="10">
    <source>
        <dbReference type="ARBA" id="ARBA00022840"/>
    </source>
</evidence>
<evidence type="ECO:0000256" key="4">
    <source>
        <dbReference type="ARBA" id="ARBA00012838"/>
    </source>
</evidence>
<comment type="subunit">
    <text evidence="3">Homodimer.</text>
</comment>
<dbReference type="EMBL" id="UOGG01000104">
    <property type="protein sequence ID" value="VAX30262.1"/>
    <property type="molecule type" value="Genomic_DNA"/>
</dbReference>
<evidence type="ECO:0000313" key="17">
    <source>
        <dbReference type="EMBL" id="VAX30262.1"/>
    </source>
</evidence>
<gene>
    <name evidence="17" type="ORF">MNBD_NITROSPINAE05-558</name>
</gene>
<dbReference type="SUPFAM" id="SSF52374">
    <property type="entry name" value="Nucleotidylyl transferase"/>
    <property type="match status" value="1"/>
</dbReference>
<dbReference type="Pfam" id="PF09334">
    <property type="entry name" value="tRNA-synt_1g"/>
    <property type="match status" value="1"/>
</dbReference>
<dbReference type="GO" id="GO:0004825">
    <property type="term" value="F:methionine-tRNA ligase activity"/>
    <property type="evidence" value="ECO:0007669"/>
    <property type="project" value="UniProtKB-EC"/>
</dbReference>
<dbReference type="InterPro" id="IPR023457">
    <property type="entry name" value="Met-tRNA_synth_2"/>
</dbReference>
<evidence type="ECO:0000256" key="6">
    <source>
        <dbReference type="ARBA" id="ARBA00022490"/>
    </source>
</evidence>
<dbReference type="PANTHER" id="PTHR43326:SF1">
    <property type="entry name" value="METHIONINE--TRNA LIGASE, MITOCHONDRIAL"/>
    <property type="match status" value="1"/>
</dbReference>
<evidence type="ECO:0000256" key="5">
    <source>
        <dbReference type="ARBA" id="ARBA00018753"/>
    </source>
</evidence>